<sequence>MHTKKKEAKMIHSFVKMMEAHSEILSDDQKEWIDTQLDSESCCLNSKDSSCKLKKNIKNRMGLLEHRYNCPKNSIDKELQVKLQPLKDISHRPEDFSPDNFDKKKRRRIQSFLNQVWSCKHICMCPRQGDLEMKWRMEERNKMKKLS</sequence>
<evidence type="ECO:0000313" key="1">
    <source>
        <dbReference type="EMBL" id="RZC72251.1"/>
    </source>
</evidence>
<organism evidence="1 2">
    <name type="scientific">Papaver somniferum</name>
    <name type="common">Opium poppy</name>
    <dbReference type="NCBI Taxonomy" id="3469"/>
    <lineage>
        <taxon>Eukaryota</taxon>
        <taxon>Viridiplantae</taxon>
        <taxon>Streptophyta</taxon>
        <taxon>Embryophyta</taxon>
        <taxon>Tracheophyta</taxon>
        <taxon>Spermatophyta</taxon>
        <taxon>Magnoliopsida</taxon>
        <taxon>Ranunculales</taxon>
        <taxon>Papaveraceae</taxon>
        <taxon>Papaveroideae</taxon>
        <taxon>Papaver</taxon>
    </lineage>
</organism>
<accession>A0A4Y7KJ88</accession>
<keyword evidence="2" id="KW-1185">Reference proteome</keyword>
<gene>
    <name evidence="1" type="ORF">C5167_035448</name>
</gene>
<dbReference type="Gramene" id="RZC72251">
    <property type="protein sequence ID" value="RZC72251"/>
    <property type="gene ID" value="C5167_035448"/>
</dbReference>
<evidence type="ECO:0000313" key="2">
    <source>
        <dbReference type="Proteomes" id="UP000316621"/>
    </source>
</evidence>
<reference evidence="1 2" key="1">
    <citation type="journal article" date="2018" name="Science">
        <title>The opium poppy genome and morphinan production.</title>
        <authorList>
            <person name="Guo L."/>
            <person name="Winzer T."/>
            <person name="Yang X."/>
            <person name="Li Y."/>
            <person name="Ning Z."/>
            <person name="He Z."/>
            <person name="Teodor R."/>
            <person name="Lu Y."/>
            <person name="Bowser T.A."/>
            <person name="Graham I.A."/>
            <person name="Ye K."/>
        </authorList>
    </citation>
    <scope>NUCLEOTIDE SEQUENCE [LARGE SCALE GENOMIC DNA]</scope>
    <source>
        <strain evidence="2">cv. HN1</strain>
        <tissue evidence="1">Leaves</tissue>
    </source>
</reference>
<dbReference type="Proteomes" id="UP000316621">
    <property type="component" value="Chromosome 7"/>
</dbReference>
<dbReference type="EMBL" id="CM010721">
    <property type="protein sequence ID" value="RZC72251.1"/>
    <property type="molecule type" value="Genomic_DNA"/>
</dbReference>
<dbReference type="AlphaFoldDB" id="A0A4Y7KJ88"/>
<name>A0A4Y7KJ88_PAPSO</name>
<protein>
    <submittedName>
        <fullName evidence="1">Uncharacterized protein</fullName>
    </submittedName>
</protein>
<proteinExistence type="predicted"/>